<feature type="transmembrane region" description="Helical" evidence="1">
    <location>
        <begin position="104"/>
        <end position="122"/>
    </location>
</feature>
<accession>A0ABM9A5G8</accession>
<keyword evidence="1" id="KW-0472">Membrane</keyword>
<feature type="domain" description="HAMP" evidence="2">
    <location>
        <begin position="233"/>
        <end position="270"/>
    </location>
</feature>
<reference evidence="4" key="1">
    <citation type="submission" date="2021-11" db="EMBL/GenBank/DDBJ databases">
        <authorList>
            <person name="Rodrigo-Torres L."/>
            <person name="Arahal R. D."/>
            <person name="Lucena T."/>
        </authorList>
    </citation>
    <scope>NUCLEOTIDE SEQUENCE</scope>
    <source>
        <strain evidence="4">CECT 7928</strain>
    </source>
</reference>
<dbReference type="Pfam" id="PF20970">
    <property type="entry name" value="MASE10"/>
    <property type="match status" value="1"/>
</dbReference>
<comment type="caution">
    <text evidence="4">The sequence shown here is derived from an EMBL/GenBank/DDBJ whole genome shotgun (WGS) entry which is preliminary data.</text>
</comment>
<dbReference type="EMBL" id="CAKLDM010000002">
    <property type="protein sequence ID" value="CAH0539573.1"/>
    <property type="molecule type" value="Genomic_DNA"/>
</dbReference>
<dbReference type="Pfam" id="PF13487">
    <property type="entry name" value="HD_5"/>
    <property type="match status" value="1"/>
</dbReference>
<dbReference type="PROSITE" id="PS50885">
    <property type="entry name" value="HAMP"/>
    <property type="match status" value="1"/>
</dbReference>
<keyword evidence="5" id="KW-1185">Reference proteome</keyword>
<dbReference type="PANTHER" id="PTHR45228">
    <property type="entry name" value="CYCLIC DI-GMP PHOSPHODIESTERASE TM_0186-RELATED"/>
    <property type="match status" value="1"/>
</dbReference>
<dbReference type="InterPro" id="IPR003660">
    <property type="entry name" value="HAMP_dom"/>
</dbReference>
<dbReference type="CDD" id="cd00077">
    <property type="entry name" value="HDc"/>
    <property type="match status" value="1"/>
</dbReference>
<dbReference type="InterPro" id="IPR048440">
    <property type="entry name" value="MASE10"/>
</dbReference>
<feature type="transmembrane region" description="Helical" evidence="1">
    <location>
        <begin position="12"/>
        <end position="29"/>
    </location>
</feature>
<evidence type="ECO:0000259" key="2">
    <source>
        <dbReference type="PROSITE" id="PS50885"/>
    </source>
</evidence>
<name>A0ABM9A5G8_9VIBR</name>
<feature type="transmembrane region" description="Helical" evidence="1">
    <location>
        <begin position="198"/>
        <end position="216"/>
    </location>
</feature>
<feature type="transmembrane region" description="Helical" evidence="1">
    <location>
        <begin position="41"/>
        <end position="59"/>
    </location>
</feature>
<evidence type="ECO:0000313" key="5">
    <source>
        <dbReference type="Proteomes" id="UP000838748"/>
    </source>
</evidence>
<dbReference type="SUPFAM" id="SSF158472">
    <property type="entry name" value="HAMP domain-like"/>
    <property type="match status" value="1"/>
</dbReference>
<keyword evidence="4" id="KW-0378">Hydrolase</keyword>
<keyword evidence="1" id="KW-0812">Transmembrane</keyword>
<dbReference type="EC" id="3.1.4.-" evidence="4"/>
<dbReference type="CDD" id="cd06225">
    <property type="entry name" value="HAMP"/>
    <property type="match status" value="1"/>
</dbReference>
<proteinExistence type="predicted"/>
<feature type="transmembrane region" description="Helical" evidence="1">
    <location>
        <begin position="152"/>
        <end position="172"/>
    </location>
</feature>
<evidence type="ECO:0000313" key="4">
    <source>
        <dbReference type="EMBL" id="CAH0539573.1"/>
    </source>
</evidence>
<dbReference type="Proteomes" id="UP000838748">
    <property type="component" value="Unassembled WGS sequence"/>
</dbReference>
<dbReference type="InterPro" id="IPR052020">
    <property type="entry name" value="Cyclic_di-GMP/3'3'-cGAMP_PDE"/>
</dbReference>
<evidence type="ECO:0000259" key="3">
    <source>
        <dbReference type="PROSITE" id="PS51832"/>
    </source>
</evidence>
<dbReference type="Gene3D" id="1.10.3210.10">
    <property type="entry name" value="Hypothetical protein af1432"/>
    <property type="match status" value="1"/>
</dbReference>
<gene>
    <name evidence="4" type="ORF">VMF7928_02250</name>
</gene>
<dbReference type="SUPFAM" id="SSF109604">
    <property type="entry name" value="HD-domain/PDEase-like"/>
    <property type="match status" value="1"/>
</dbReference>
<evidence type="ECO:0000256" key="1">
    <source>
        <dbReference type="SAM" id="Phobius"/>
    </source>
</evidence>
<dbReference type="GO" id="GO:0016787">
    <property type="term" value="F:hydrolase activity"/>
    <property type="evidence" value="ECO:0007669"/>
    <property type="project" value="UniProtKB-KW"/>
</dbReference>
<feature type="transmembrane region" description="Helical" evidence="1">
    <location>
        <begin position="71"/>
        <end position="92"/>
    </location>
</feature>
<dbReference type="RefSeq" id="WP_237361553.1">
    <property type="nucleotide sequence ID" value="NZ_CAKLDM010000002.1"/>
</dbReference>
<keyword evidence="1" id="KW-1133">Transmembrane helix</keyword>
<feature type="domain" description="HD-GYP" evidence="3">
    <location>
        <begin position="272"/>
        <end position="482"/>
    </location>
</feature>
<organism evidence="4 5">
    <name type="scientific">Vibrio marisflavi CECT 7928</name>
    <dbReference type="NCBI Taxonomy" id="634439"/>
    <lineage>
        <taxon>Bacteria</taxon>
        <taxon>Pseudomonadati</taxon>
        <taxon>Pseudomonadota</taxon>
        <taxon>Gammaproteobacteria</taxon>
        <taxon>Vibrionales</taxon>
        <taxon>Vibrionaceae</taxon>
        <taxon>Vibrio</taxon>
    </lineage>
</organism>
<dbReference type="InterPro" id="IPR003607">
    <property type="entry name" value="HD/PDEase_dom"/>
</dbReference>
<dbReference type="SMART" id="SM00471">
    <property type="entry name" value="HDc"/>
    <property type="match status" value="1"/>
</dbReference>
<dbReference type="PROSITE" id="PS51832">
    <property type="entry name" value="HD_GYP"/>
    <property type="match status" value="1"/>
</dbReference>
<dbReference type="Gene3D" id="6.10.340.10">
    <property type="match status" value="1"/>
</dbReference>
<dbReference type="InterPro" id="IPR037522">
    <property type="entry name" value="HD_GYP_dom"/>
</dbReference>
<dbReference type="PANTHER" id="PTHR45228:SF5">
    <property type="entry name" value="CYCLIC DI-GMP PHOSPHODIESTERASE VC_1348-RELATED"/>
    <property type="match status" value="1"/>
</dbReference>
<protein>
    <submittedName>
        <fullName evidence="4">Cyclic di-GMP phosphodiesterase</fullName>
        <ecNumber evidence="4">3.1.4.-</ecNumber>
    </submittedName>
</protein>
<sequence>MDKMHYNAKLTFQLYLVAGLLFGFYGSTVCPMLDTLSAKQILFHVAVTFGLLFLFRHFLLSEHSLIQEQKIAQLDTTTFFIASLPLALFYNLHYHFPLDSNLKVVFGMTLFGFFTGTILQLTSKLSTFDTGSVVGLKEPALAGERSSMVKQLITLVMMLITTLTIILIMVSIKDLTWLEMNPDRILDGSGKISIIKEFVYISFILAGYAMTIMYLWSRLMKKVLYSHESILVKIAEGDINQRLRVHSHDEFGSVARLTNEMLNSLESAQNELQTTRDVAIVSLSALAESRDNETGAHILRTQEYVKALALYLSKFEQYQPLLTPQYIDLLHKSAPLHDIGKVGIPDNVLLKPAKLTSEEFEVMKSHPQIGADALSTAESQLGSSSFLRVAKEISLTHHEKWDGSGYPNQLSGEEIPLSGRLMALADVYDALISKRIYKPAFSHEKAKSIIIEGSGSHFDPKVVEAFVAIEKTFVEIAAKHQDAETHEQIA</sequence>